<gene>
    <name evidence="2" type="ORF">GCM10011534_29910</name>
</gene>
<dbReference type="EMBL" id="BMLF01000002">
    <property type="protein sequence ID" value="GGM06184.1"/>
    <property type="molecule type" value="Genomic_DNA"/>
</dbReference>
<evidence type="ECO:0000313" key="3">
    <source>
        <dbReference type="Proteomes" id="UP000649829"/>
    </source>
</evidence>
<evidence type="ECO:0000256" key="1">
    <source>
        <dbReference type="SAM" id="MobiDB-lite"/>
    </source>
</evidence>
<evidence type="ECO:0000313" key="2">
    <source>
        <dbReference type="EMBL" id="GGM06184.1"/>
    </source>
</evidence>
<dbReference type="Proteomes" id="UP000649829">
    <property type="component" value="Unassembled WGS sequence"/>
</dbReference>
<keyword evidence="3" id="KW-1185">Reference proteome</keyword>
<dbReference type="AlphaFoldDB" id="A0A917T1L7"/>
<feature type="region of interest" description="Disordered" evidence="1">
    <location>
        <begin position="56"/>
        <end position="79"/>
    </location>
</feature>
<organism evidence="2 3">
    <name type="scientific">Pseudooceanicola nanhaiensis</name>
    <dbReference type="NCBI Taxonomy" id="375761"/>
    <lineage>
        <taxon>Bacteria</taxon>
        <taxon>Pseudomonadati</taxon>
        <taxon>Pseudomonadota</taxon>
        <taxon>Alphaproteobacteria</taxon>
        <taxon>Rhodobacterales</taxon>
        <taxon>Paracoccaceae</taxon>
        <taxon>Pseudooceanicola</taxon>
    </lineage>
</organism>
<name>A0A917T1L7_9RHOB</name>
<protein>
    <recommendedName>
        <fullName evidence="4">DUF2946 domain-containing protein</fullName>
    </recommendedName>
</protein>
<proteinExistence type="predicted"/>
<sequence length="137" mass="14560">MPPPEPSHILPLMVKRYLLALLLVWTGVMVAAAPVAAKAMSGSVYCAQVSPSHAAETHPADHVEHASHGMSAAEAQPTSSQDLTQPICCDHACISDAGVTARWQGHPMHEWRAIVAWTSTDRTALTGPTGLRRPPKG</sequence>
<feature type="compositionally biased region" description="Basic and acidic residues" evidence="1">
    <location>
        <begin position="56"/>
        <end position="67"/>
    </location>
</feature>
<comment type="caution">
    <text evidence="2">The sequence shown here is derived from an EMBL/GenBank/DDBJ whole genome shotgun (WGS) entry which is preliminary data.</text>
</comment>
<reference evidence="2" key="1">
    <citation type="journal article" date="2014" name="Int. J. Syst. Evol. Microbiol.">
        <title>Complete genome sequence of Corynebacterium casei LMG S-19264T (=DSM 44701T), isolated from a smear-ripened cheese.</title>
        <authorList>
            <consortium name="US DOE Joint Genome Institute (JGI-PGF)"/>
            <person name="Walter F."/>
            <person name="Albersmeier A."/>
            <person name="Kalinowski J."/>
            <person name="Ruckert C."/>
        </authorList>
    </citation>
    <scope>NUCLEOTIDE SEQUENCE</scope>
    <source>
        <strain evidence="2">CGMCC 1.6293</strain>
    </source>
</reference>
<accession>A0A917T1L7</accession>
<evidence type="ECO:0008006" key="4">
    <source>
        <dbReference type="Google" id="ProtNLM"/>
    </source>
</evidence>
<reference evidence="2" key="2">
    <citation type="submission" date="2020-09" db="EMBL/GenBank/DDBJ databases">
        <authorList>
            <person name="Sun Q."/>
            <person name="Zhou Y."/>
        </authorList>
    </citation>
    <scope>NUCLEOTIDE SEQUENCE</scope>
    <source>
        <strain evidence="2">CGMCC 1.6293</strain>
    </source>
</reference>